<protein>
    <submittedName>
        <fullName evidence="1">Uncharacterized protein</fullName>
    </submittedName>
</protein>
<dbReference type="EMBL" id="JAAIUW010000013">
    <property type="protein sequence ID" value="KAF7801477.1"/>
    <property type="molecule type" value="Genomic_DNA"/>
</dbReference>
<keyword evidence="2" id="KW-1185">Reference proteome</keyword>
<organism evidence="1 2">
    <name type="scientific">Senna tora</name>
    <dbReference type="NCBI Taxonomy" id="362788"/>
    <lineage>
        <taxon>Eukaryota</taxon>
        <taxon>Viridiplantae</taxon>
        <taxon>Streptophyta</taxon>
        <taxon>Embryophyta</taxon>
        <taxon>Tracheophyta</taxon>
        <taxon>Spermatophyta</taxon>
        <taxon>Magnoliopsida</taxon>
        <taxon>eudicotyledons</taxon>
        <taxon>Gunneridae</taxon>
        <taxon>Pentapetalae</taxon>
        <taxon>rosids</taxon>
        <taxon>fabids</taxon>
        <taxon>Fabales</taxon>
        <taxon>Fabaceae</taxon>
        <taxon>Caesalpinioideae</taxon>
        <taxon>Cassia clade</taxon>
        <taxon>Senna</taxon>
    </lineage>
</organism>
<name>A0A834SDN9_9FABA</name>
<proteinExistence type="predicted"/>
<evidence type="ECO:0000313" key="1">
    <source>
        <dbReference type="EMBL" id="KAF7801477.1"/>
    </source>
</evidence>
<accession>A0A834SDN9</accession>
<dbReference type="AlphaFoldDB" id="A0A834SDN9"/>
<reference evidence="1" key="1">
    <citation type="submission" date="2020-09" db="EMBL/GenBank/DDBJ databases">
        <title>Genome-Enabled Discovery of Anthraquinone Biosynthesis in Senna tora.</title>
        <authorList>
            <person name="Kang S.-H."/>
            <person name="Pandey R.P."/>
            <person name="Lee C.-M."/>
            <person name="Sim J.-S."/>
            <person name="Jeong J.-T."/>
            <person name="Choi B.-S."/>
            <person name="Jung M."/>
            <person name="Ginzburg D."/>
            <person name="Zhao K."/>
            <person name="Won S.Y."/>
            <person name="Oh T.-J."/>
            <person name="Yu Y."/>
            <person name="Kim N.-H."/>
            <person name="Lee O.R."/>
            <person name="Lee T.-H."/>
            <person name="Bashyal P."/>
            <person name="Kim T.-S."/>
            <person name="Lee W.-H."/>
            <person name="Kawkins C."/>
            <person name="Kim C.-K."/>
            <person name="Kim J.S."/>
            <person name="Ahn B.O."/>
            <person name="Rhee S.Y."/>
            <person name="Sohng J.K."/>
        </authorList>
    </citation>
    <scope>NUCLEOTIDE SEQUENCE</scope>
    <source>
        <tissue evidence="1">Leaf</tissue>
    </source>
</reference>
<gene>
    <name evidence="1" type="ORF">G2W53_040588</name>
</gene>
<dbReference type="Proteomes" id="UP000634136">
    <property type="component" value="Unassembled WGS sequence"/>
</dbReference>
<sequence>MGGIGISLAKSKLGFLLSRLPSNNQTVKQSHTVRYDAVLAQTKAHINTNQFESVERFLFLT</sequence>
<comment type="caution">
    <text evidence="1">The sequence shown here is derived from an EMBL/GenBank/DDBJ whole genome shotgun (WGS) entry which is preliminary data.</text>
</comment>
<evidence type="ECO:0000313" key="2">
    <source>
        <dbReference type="Proteomes" id="UP000634136"/>
    </source>
</evidence>